<keyword evidence="14" id="KW-0238">DNA-binding</keyword>
<dbReference type="InterPro" id="IPR036397">
    <property type="entry name" value="RNaseH_sf"/>
</dbReference>
<dbReference type="GO" id="GO:0003964">
    <property type="term" value="F:RNA-directed DNA polymerase activity"/>
    <property type="evidence" value="ECO:0007669"/>
    <property type="project" value="UniProtKB-KW"/>
</dbReference>
<comment type="caution">
    <text evidence="19">The sequence shown here is derived from an EMBL/GenBank/DDBJ whole genome shotgun (WGS) entry which is preliminary data.</text>
</comment>
<evidence type="ECO:0000256" key="3">
    <source>
        <dbReference type="ARBA" id="ARBA00022695"/>
    </source>
</evidence>
<dbReference type="Gene3D" id="1.10.340.70">
    <property type="match status" value="1"/>
</dbReference>
<dbReference type="InterPro" id="IPR041373">
    <property type="entry name" value="RT_RNaseH"/>
</dbReference>
<dbReference type="InterPro" id="IPR001584">
    <property type="entry name" value="Integrase_cat-core"/>
</dbReference>
<keyword evidence="11" id="KW-0229">DNA integration</keyword>
<dbReference type="PROSITE" id="PS50994">
    <property type="entry name" value="INTEGRASE"/>
    <property type="match status" value="1"/>
</dbReference>
<keyword evidence="5" id="KW-0479">Metal-binding</keyword>
<dbReference type="InterPro" id="IPR000477">
    <property type="entry name" value="RT_dom"/>
</dbReference>
<evidence type="ECO:0000256" key="12">
    <source>
        <dbReference type="ARBA" id="ARBA00022918"/>
    </source>
</evidence>
<feature type="domain" description="Integrase catalytic" evidence="18">
    <location>
        <begin position="461"/>
        <end position="567"/>
    </location>
</feature>
<keyword evidence="10" id="KW-0694">RNA-binding</keyword>
<dbReference type="InterPro" id="IPR012337">
    <property type="entry name" value="RNaseH-like_sf"/>
</dbReference>
<dbReference type="GO" id="GO:0005634">
    <property type="term" value="C:nucleus"/>
    <property type="evidence" value="ECO:0007669"/>
    <property type="project" value="UniProtKB-ARBA"/>
</dbReference>
<dbReference type="GO" id="GO:0003677">
    <property type="term" value="F:DNA binding"/>
    <property type="evidence" value="ECO:0007669"/>
    <property type="project" value="UniProtKB-KW"/>
</dbReference>
<keyword evidence="13" id="KW-0239">DNA-directed DNA polymerase</keyword>
<dbReference type="CDD" id="cd00024">
    <property type="entry name" value="CD_CSD"/>
    <property type="match status" value="1"/>
</dbReference>
<dbReference type="InterPro" id="IPR043128">
    <property type="entry name" value="Rev_trsase/Diguanyl_cyclase"/>
</dbReference>
<evidence type="ECO:0000256" key="14">
    <source>
        <dbReference type="ARBA" id="ARBA00023125"/>
    </source>
</evidence>
<dbReference type="GO" id="GO:0003887">
    <property type="term" value="F:DNA-directed DNA polymerase activity"/>
    <property type="evidence" value="ECO:0007669"/>
    <property type="project" value="UniProtKB-KW"/>
</dbReference>
<evidence type="ECO:0008006" key="21">
    <source>
        <dbReference type="Google" id="ProtNLM"/>
    </source>
</evidence>
<proteinExistence type="predicted"/>
<dbReference type="InterPro" id="IPR050951">
    <property type="entry name" value="Retrovirus_Pol_polyprotein"/>
</dbReference>
<dbReference type="SUPFAM" id="SSF54160">
    <property type="entry name" value="Chromo domain-like"/>
    <property type="match status" value="1"/>
</dbReference>
<evidence type="ECO:0000259" key="16">
    <source>
        <dbReference type="PROSITE" id="PS50013"/>
    </source>
</evidence>
<dbReference type="EMBL" id="AVOT02065203">
    <property type="protein sequence ID" value="MBW0557375.1"/>
    <property type="molecule type" value="Genomic_DNA"/>
</dbReference>
<dbReference type="GO" id="GO:0006508">
    <property type="term" value="P:proteolysis"/>
    <property type="evidence" value="ECO:0007669"/>
    <property type="project" value="UniProtKB-KW"/>
</dbReference>
<dbReference type="InterPro" id="IPR000953">
    <property type="entry name" value="Chromo/chromo_shadow_dom"/>
</dbReference>
<evidence type="ECO:0000259" key="18">
    <source>
        <dbReference type="PROSITE" id="PS50994"/>
    </source>
</evidence>
<feature type="domain" description="Reverse transcriptase" evidence="17">
    <location>
        <begin position="1"/>
        <end position="131"/>
    </location>
</feature>
<keyword evidence="8" id="KW-0378">Hydrolase</keyword>
<keyword evidence="4" id="KW-0540">Nuclease</keyword>
<dbReference type="Gene3D" id="3.30.420.10">
    <property type="entry name" value="Ribonuclease H-like superfamily/Ribonuclease H"/>
    <property type="match status" value="1"/>
</dbReference>
<dbReference type="GO" id="GO:0006310">
    <property type="term" value="P:DNA recombination"/>
    <property type="evidence" value="ECO:0007669"/>
    <property type="project" value="UniProtKB-KW"/>
</dbReference>
<dbReference type="GO" id="GO:0046872">
    <property type="term" value="F:metal ion binding"/>
    <property type="evidence" value="ECO:0007669"/>
    <property type="project" value="UniProtKB-KW"/>
</dbReference>
<evidence type="ECO:0000256" key="9">
    <source>
        <dbReference type="ARBA" id="ARBA00022842"/>
    </source>
</evidence>
<evidence type="ECO:0000313" key="19">
    <source>
        <dbReference type="EMBL" id="MBW0557375.1"/>
    </source>
</evidence>
<dbReference type="CDD" id="cd01647">
    <property type="entry name" value="RT_LTR"/>
    <property type="match status" value="1"/>
</dbReference>
<dbReference type="Proteomes" id="UP000765509">
    <property type="component" value="Unassembled WGS sequence"/>
</dbReference>
<dbReference type="PANTHER" id="PTHR37984:SF5">
    <property type="entry name" value="PROTEIN NYNRIN-LIKE"/>
    <property type="match status" value="1"/>
</dbReference>
<dbReference type="SMART" id="SM00298">
    <property type="entry name" value="CHROMO"/>
    <property type="match status" value="1"/>
</dbReference>
<evidence type="ECO:0000256" key="15">
    <source>
        <dbReference type="ARBA" id="ARBA00023172"/>
    </source>
</evidence>
<protein>
    <recommendedName>
        <fullName evidence="21">Reverse transcriptase</fullName>
    </recommendedName>
</protein>
<dbReference type="InterPro" id="IPR056924">
    <property type="entry name" value="SH3_Tf2-1"/>
</dbReference>
<dbReference type="InterPro" id="IPR043502">
    <property type="entry name" value="DNA/RNA_pol_sf"/>
</dbReference>
<dbReference type="PROSITE" id="PS50878">
    <property type="entry name" value="RT_POL"/>
    <property type="match status" value="1"/>
</dbReference>
<dbReference type="SUPFAM" id="SSF53098">
    <property type="entry name" value="Ribonuclease H-like"/>
    <property type="match status" value="1"/>
</dbReference>
<evidence type="ECO:0000256" key="6">
    <source>
        <dbReference type="ARBA" id="ARBA00022750"/>
    </source>
</evidence>
<name>A0A9Q3PDL8_9BASI</name>
<evidence type="ECO:0000256" key="8">
    <source>
        <dbReference type="ARBA" id="ARBA00022801"/>
    </source>
</evidence>
<dbReference type="GO" id="GO:0004190">
    <property type="term" value="F:aspartic-type endopeptidase activity"/>
    <property type="evidence" value="ECO:0007669"/>
    <property type="project" value="UniProtKB-KW"/>
</dbReference>
<dbReference type="GO" id="GO:0004519">
    <property type="term" value="F:endonuclease activity"/>
    <property type="evidence" value="ECO:0007669"/>
    <property type="project" value="UniProtKB-KW"/>
</dbReference>
<keyword evidence="3" id="KW-0548">Nucleotidyltransferase</keyword>
<evidence type="ECO:0000256" key="10">
    <source>
        <dbReference type="ARBA" id="ARBA00022884"/>
    </source>
</evidence>
<evidence type="ECO:0000256" key="13">
    <source>
        <dbReference type="ARBA" id="ARBA00022932"/>
    </source>
</evidence>
<gene>
    <name evidence="19" type="ORF">O181_097090</name>
</gene>
<keyword evidence="1" id="KW-0645">Protease</keyword>
<dbReference type="Pfam" id="PF24626">
    <property type="entry name" value="SH3_Tf2-1"/>
    <property type="match status" value="1"/>
</dbReference>
<dbReference type="InterPro" id="IPR023780">
    <property type="entry name" value="Chromo_domain"/>
</dbReference>
<organism evidence="19 20">
    <name type="scientific">Austropuccinia psidii MF-1</name>
    <dbReference type="NCBI Taxonomy" id="1389203"/>
    <lineage>
        <taxon>Eukaryota</taxon>
        <taxon>Fungi</taxon>
        <taxon>Dikarya</taxon>
        <taxon>Basidiomycota</taxon>
        <taxon>Pucciniomycotina</taxon>
        <taxon>Pucciniomycetes</taxon>
        <taxon>Pucciniales</taxon>
        <taxon>Sphaerophragmiaceae</taxon>
        <taxon>Austropuccinia</taxon>
    </lineage>
</organism>
<reference evidence="19" key="1">
    <citation type="submission" date="2021-03" db="EMBL/GenBank/DDBJ databases">
        <title>Draft genome sequence of rust myrtle Austropuccinia psidii MF-1, a brazilian biotype.</title>
        <authorList>
            <person name="Quecine M.C."/>
            <person name="Pachon D.M.R."/>
            <person name="Bonatelli M.L."/>
            <person name="Correr F.H."/>
            <person name="Franceschini L.M."/>
            <person name="Leite T.F."/>
            <person name="Margarido G.R.A."/>
            <person name="Almeida C.A."/>
            <person name="Ferrarezi J.A."/>
            <person name="Labate C.A."/>
        </authorList>
    </citation>
    <scope>NUCLEOTIDE SEQUENCE</scope>
    <source>
        <strain evidence="19">MF-1</strain>
    </source>
</reference>
<evidence type="ECO:0000256" key="11">
    <source>
        <dbReference type="ARBA" id="ARBA00022908"/>
    </source>
</evidence>
<evidence type="ECO:0000256" key="5">
    <source>
        <dbReference type="ARBA" id="ARBA00022723"/>
    </source>
</evidence>
<keyword evidence="9" id="KW-0460">Magnesium</keyword>
<dbReference type="Pfam" id="PF00385">
    <property type="entry name" value="Chromo"/>
    <property type="match status" value="1"/>
</dbReference>
<sequence>MNKILNSFDSSSIFSKIDLRGAYNLLKIKEGDENLTALQTKYGSYEYLVMPFGLTNAPTSFQNLVNDIFQDLIDVYFVVYLDDVMIFSRSEVRHVTHVSTVLTRLRANNVFAKASKCLFHVTSVEYLGYVVSSEGLKMDQEKVQQILNWPPPRNLKALQSFLGSSNFDGHFIKNYSKKISSLTSFLKKNSCFPLNEGALKTDTSNYALNAVLSQVSDSGKHPIAFNSRKPIPEELHYEINDKELLGIVWALKRWRAFLLSLSCSFEVLTNNSSLQYFISSKFLTHHQCRWAEFLSKFHFSITYRPGRLPTLPDSLSSWDNIYTERGEDFISKNPMNVQQLIKQDEVQPSRYFSYRSIPQELGKGKSVQDYSVDSSYKLPLFKALVVVPNDPTIQLGILQKHLDSPIAGHPGQEKTLKVVNQAFYWSGMTQFIKDYVSSFEKCSRNKNIHHKMFGLLKPLPIPNGPWICLSIDFITQLPLSNSFDSILVVVDRFSKMVVFIPTMSSITSLDLAHLFIKNIFSKHGLPSSIVSDRGPLFVSSFWTNICQKLNISRALSTAYHPEMVNQIIEQYLWIYVIYHQDESKTLLHLAEFTYNNSYYSSTKESAFFTVYGRDPQVGSAHITQYTPAGKLSTKIQSVQQDIKRELEVAINRFKRYADKSRASPPVFNPGDMVWLSSKNIKSTRPTKKLSERWLGPFPILKKVSTHAYHLKLPSQWKSIHPVFHISLLEPVKTSTIPNWHSEPPPPIIIEEEEEWEVSQILDSKLKRGKLWCLVDWKGCSQDLERSTWEPTENLKNCPELVKDFHSLYPDNLGPNSSRA</sequence>
<dbReference type="Gene3D" id="3.30.70.270">
    <property type="match status" value="2"/>
</dbReference>
<keyword evidence="7" id="KW-0255">Endonuclease</keyword>
<dbReference type="GO" id="GO:0015074">
    <property type="term" value="P:DNA integration"/>
    <property type="evidence" value="ECO:0007669"/>
    <property type="project" value="UniProtKB-KW"/>
</dbReference>
<dbReference type="GO" id="GO:0006338">
    <property type="term" value="P:chromatin remodeling"/>
    <property type="evidence" value="ECO:0007669"/>
    <property type="project" value="UniProtKB-ARBA"/>
</dbReference>
<evidence type="ECO:0000313" key="20">
    <source>
        <dbReference type="Proteomes" id="UP000765509"/>
    </source>
</evidence>
<dbReference type="AlphaFoldDB" id="A0A9Q3PDL8"/>
<keyword evidence="12" id="KW-0695">RNA-directed DNA polymerase</keyword>
<dbReference type="InterPro" id="IPR016197">
    <property type="entry name" value="Chromo-like_dom_sf"/>
</dbReference>
<evidence type="ECO:0000256" key="7">
    <source>
        <dbReference type="ARBA" id="ARBA00022759"/>
    </source>
</evidence>
<evidence type="ECO:0000256" key="2">
    <source>
        <dbReference type="ARBA" id="ARBA00022679"/>
    </source>
</evidence>
<evidence type="ECO:0000256" key="4">
    <source>
        <dbReference type="ARBA" id="ARBA00022722"/>
    </source>
</evidence>
<dbReference type="CDD" id="cd09274">
    <property type="entry name" value="RNase_HI_RT_Ty3"/>
    <property type="match status" value="1"/>
</dbReference>
<dbReference type="SUPFAM" id="SSF56672">
    <property type="entry name" value="DNA/RNA polymerases"/>
    <property type="match status" value="1"/>
</dbReference>
<dbReference type="InterPro" id="IPR041588">
    <property type="entry name" value="Integrase_H2C2"/>
</dbReference>
<keyword evidence="6" id="KW-0064">Aspartyl protease</keyword>
<accession>A0A9Q3PDL8</accession>
<keyword evidence="15" id="KW-0233">DNA recombination</keyword>
<evidence type="ECO:0000259" key="17">
    <source>
        <dbReference type="PROSITE" id="PS50878"/>
    </source>
</evidence>
<dbReference type="PANTHER" id="PTHR37984">
    <property type="entry name" value="PROTEIN CBG26694"/>
    <property type="match status" value="1"/>
</dbReference>
<dbReference type="PROSITE" id="PS50013">
    <property type="entry name" value="CHROMO_2"/>
    <property type="match status" value="1"/>
</dbReference>
<dbReference type="Pfam" id="PF00078">
    <property type="entry name" value="RVT_1"/>
    <property type="match status" value="1"/>
</dbReference>
<dbReference type="Pfam" id="PF00665">
    <property type="entry name" value="rve"/>
    <property type="match status" value="1"/>
</dbReference>
<dbReference type="Gene3D" id="2.40.50.40">
    <property type="match status" value="1"/>
</dbReference>
<evidence type="ECO:0000256" key="1">
    <source>
        <dbReference type="ARBA" id="ARBA00022670"/>
    </source>
</evidence>
<dbReference type="Pfam" id="PF17917">
    <property type="entry name" value="RT_RNaseH"/>
    <property type="match status" value="1"/>
</dbReference>
<feature type="domain" description="Chromo" evidence="16">
    <location>
        <begin position="755"/>
        <end position="805"/>
    </location>
</feature>
<keyword evidence="20" id="KW-1185">Reference proteome</keyword>
<dbReference type="GO" id="GO:0003723">
    <property type="term" value="F:RNA binding"/>
    <property type="evidence" value="ECO:0007669"/>
    <property type="project" value="UniProtKB-KW"/>
</dbReference>
<keyword evidence="2" id="KW-0808">Transferase</keyword>
<dbReference type="Pfam" id="PF17921">
    <property type="entry name" value="Integrase_H2C2"/>
    <property type="match status" value="1"/>
</dbReference>